<accession>A0A0G4H9K0</accession>
<proteinExistence type="predicted"/>
<name>A0A0G4H9K0_9ALVE</name>
<dbReference type="VEuPathDB" id="CryptoDB:Cvel_25420"/>
<sequence>MSKSIREKYPTGVDDLMLSPSVISELQEKVPEVAKKFKVLPDIMLAIDLNYRIHAGNDVKGFVAAKHVGELIDTLWARQSQYLDSVTELHSFCTAVQQDLLGIQSIRSFEGGFPRQLTEVKNRILKFSTAASEYQAVDGDLEADINWSENARWFKKMFQLVESFISIEDLRRSSWAFMHNIRENVMVKARGLLEELTPIGNEGHILRKETDQPETEGSFFSLKWFKDDPVLVNIRDRVPVIAADFKTLEEYLQGAVSSVKKVETLQAQTEDAELSSVCPEDLEVSARSSREGIEGIRCWEAIKPPESIQGDGSALRGLGLASSVMLDRLRVIKSLHPGKNDDLLLPMQSVLHKMEEGVAEYHAKAVNAMVVFEEGCSTLSDEIKDAIDTGKEATDLFRQWAKEVTGEEGLDSQEEMVETIAATQKELKGVVEQLEGKVKKFSDRADNFLTGFDERGREFTGDDDDWLQALSQLDFEAERLSQILSAWPDDVKSSFLPEGVGEDQKAKNEVETEMPELRETVSNLINDFASLGWFN</sequence>
<protein>
    <submittedName>
        <fullName evidence="1">Uncharacterized protein</fullName>
    </submittedName>
</protein>
<gene>
    <name evidence="1" type="ORF">Cvel_25420.t1.CR1</name>
</gene>
<dbReference type="PhylomeDB" id="A0A0G4H9K0"/>
<evidence type="ECO:0000313" key="1">
    <source>
        <dbReference type="EMBL" id="CEM40599.1"/>
    </source>
</evidence>
<reference evidence="1" key="1">
    <citation type="submission" date="2014-11" db="EMBL/GenBank/DDBJ databases">
        <authorList>
            <person name="Otto D Thomas"/>
            <person name="Naeem Raeece"/>
        </authorList>
    </citation>
    <scope>NUCLEOTIDE SEQUENCE</scope>
</reference>
<organism evidence="1">
    <name type="scientific">Chromera velia CCMP2878</name>
    <dbReference type="NCBI Taxonomy" id="1169474"/>
    <lineage>
        <taxon>Eukaryota</taxon>
        <taxon>Sar</taxon>
        <taxon>Alveolata</taxon>
        <taxon>Colpodellida</taxon>
        <taxon>Chromeraceae</taxon>
        <taxon>Chromera</taxon>
    </lineage>
</organism>
<dbReference type="AlphaFoldDB" id="A0A0G4H9K0"/>
<dbReference type="EMBL" id="CDMZ01002070">
    <property type="protein sequence ID" value="CEM40599.1"/>
    <property type="molecule type" value="Genomic_DNA"/>
</dbReference>